<keyword evidence="1" id="KW-0695">RNA-directed DNA polymerase</keyword>
<keyword evidence="1" id="KW-0808">Transferase</keyword>
<dbReference type="InterPro" id="IPR021109">
    <property type="entry name" value="Peptidase_aspartic_dom_sf"/>
</dbReference>
<dbReference type="CDD" id="cd00303">
    <property type="entry name" value="retropepsin_like"/>
    <property type="match status" value="1"/>
</dbReference>
<reference evidence="1" key="2">
    <citation type="submission" date="2022-01" db="EMBL/GenBank/DDBJ databases">
        <authorList>
            <person name="Yamashiro T."/>
            <person name="Shiraishi A."/>
            <person name="Satake H."/>
            <person name="Nakayama K."/>
        </authorList>
    </citation>
    <scope>NUCLEOTIDE SEQUENCE</scope>
</reference>
<gene>
    <name evidence="1" type="ORF">Tco_1016455</name>
</gene>
<dbReference type="Gene3D" id="2.40.70.10">
    <property type="entry name" value="Acid Proteases"/>
    <property type="match status" value="1"/>
</dbReference>
<dbReference type="PANTHER" id="PTHR33240">
    <property type="entry name" value="OS08G0508500 PROTEIN"/>
    <property type="match status" value="1"/>
</dbReference>
<organism evidence="1 2">
    <name type="scientific">Tanacetum coccineum</name>
    <dbReference type="NCBI Taxonomy" id="301880"/>
    <lineage>
        <taxon>Eukaryota</taxon>
        <taxon>Viridiplantae</taxon>
        <taxon>Streptophyta</taxon>
        <taxon>Embryophyta</taxon>
        <taxon>Tracheophyta</taxon>
        <taxon>Spermatophyta</taxon>
        <taxon>Magnoliopsida</taxon>
        <taxon>eudicotyledons</taxon>
        <taxon>Gunneridae</taxon>
        <taxon>Pentapetalae</taxon>
        <taxon>asterids</taxon>
        <taxon>campanulids</taxon>
        <taxon>Asterales</taxon>
        <taxon>Asteraceae</taxon>
        <taxon>Asteroideae</taxon>
        <taxon>Anthemideae</taxon>
        <taxon>Anthemidinae</taxon>
        <taxon>Tanacetum</taxon>
    </lineage>
</organism>
<evidence type="ECO:0000313" key="1">
    <source>
        <dbReference type="EMBL" id="GJT64975.1"/>
    </source>
</evidence>
<dbReference type="GO" id="GO:0003964">
    <property type="term" value="F:RNA-directed DNA polymerase activity"/>
    <property type="evidence" value="ECO:0007669"/>
    <property type="project" value="UniProtKB-KW"/>
</dbReference>
<proteinExistence type="predicted"/>
<dbReference type="Proteomes" id="UP001151760">
    <property type="component" value="Unassembled WGS sequence"/>
</dbReference>
<protein>
    <submittedName>
        <fullName evidence="1">Reverse transcriptase domain-containing protein</fullName>
    </submittedName>
</protein>
<sequence>MLDKGERKGKNIPRNAMINMVRNHDLNQKRKTTITDESWMNVPITFPLVPARDLSEEALVIEAKIEGYLVNRIHIDEGASVEIMYEHCFNMLHLKIKARLTETQTTVSRFSGERVKPLRKIKLDVCFGGAGRCRRVMMRFTVIPAPSPYNIILGRSALKQLRAIPSTIHGMMKFPTRWGIATVLSQTPTILECRREEKKQAREKKKDPVEEIEPIRNPSPTELVLVNPVYPEQLVKIGKKSLPKGINTAQKSIKEKQRRICLGTSRHDGST</sequence>
<comment type="caution">
    <text evidence="1">The sequence shown here is derived from an EMBL/GenBank/DDBJ whole genome shotgun (WGS) entry which is preliminary data.</text>
</comment>
<dbReference type="PANTHER" id="PTHR33240:SF15">
    <property type="entry name" value="GAG-PRO-LIKE PROTEIN"/>
    <property type="match status" value="1"/>
</dbReference>
<accession>A0ABQ5FNW3</accession>
<reference evidence="1" key="1">
    <citation type="journal article" date="2022" name="Int. J. Mol. Sci.">
        <title>Draft Genome of Tanacetum Coccineum: Genomic Comparison of Closely Related Tanacetum-Family Plants.</title>
        <authorList>
            <person name="Yamashiro T."/>
            <person name="Shiraishi A."/>
            <person name="Nakayama K."/>
            <person name="Satake H."/>
        </authorList>
    </citation>
    <scope>NUCLEOTIDE SEQUENCE</scope>
</reference>
<keyword evidence="2" id="KW-1185">Reference proteome</keyword>
<keyword evidence="1" id="KW-0548">Nucleotidyltransferase</keyword>
<dbReference type="EMBL" id="BQNB010017593">
    <property type="protein sequence ID" value="GJT64975.1"/>
    <property type="molecule type" value="Genomic_DNA"/>
</dbReference>
<name>A0ABQ5FNW3_9ASTR</name>
<dbReference type="SUPFAM" id="SSF50630">
    <property type="entry name" value="Acid proteases"/>
    <property type="match status" value="1"/>
</dbReference>
<evidence type="ECO:0000313" key="2">
    <source>
        <dbReference type="Proteomes" id="UP001151760"/>
    </source>
</evidence>